<dbReference type="PANTHER" id="PTHR10934">
    <property type="entry name" value="60S RIBOSOMAL PROTEIN L18"/>
    <property type="match status" value="1"/>
</dbReference>
<dbReference type="GO" id="GO:0006412">
    <property type="term" value="P:translation"/>
    <property type="evidence" value="ECO:0007669"/>
    <property type="project" value="InterPro"/>
</dbReference>
<keyword evidence="2 5" id="KW-0689">Ribosomal protein</keyword>
<protein>
    <submittedName>
        <fullName evidence="5">60S ribosomal protein L18</fullName>
    </submittedName>
</protein>
<dbReference type="InterPro" id="IPR000039">
    <property type="entry name" value="Ribosomal_eL18"/>
</dbReference>
<accession>A0A9Q0LV97</accession>
<dbReference type="Pfam" id="PF17135">
    <property type="entry name" value="Ribosomal_L18"/>
    <property type="match status" value="1"/>
</dbReference>
<dbReference type="GO" id="GO:0003723">
    <property type="term" value="F:RNA binding"/>
    <property type="evidence" value="ECO:0007669"/>
    <property type="project" value="TreeGrafter"/>
</dbReference>
<evidence type="ECO:0000313" key="6">
    <source>
        <dbReference type="Proteomes" id="UP001149090"/>
    </source>
</evidence>
<dbReference type="OMA" id="IDICHKN"/>
<evidence type="ECO:0000256" key="3">
    <source>
        <dbReference type="ARBA" id="ARBA00023274"/>
    </source>
</evidence>
<reference evidence="5" key="1">
    <citation type="submission" date="2022-10" db="EMBL/GenBank/DDBJ databases">
        <title>Novel sulphate-reducing endosymbionts in the free-living metamonad Anaeramoeba.</title>
        <authorList>
            <person name="Jerlstrom-Hultqvist J."/>
            <person name="Cepicka I."/>
            <person name="Gallot-Lavallee L."/>
            <person name="Salas-Leiva D."/>
            <person name="Curtis B.A."/>
            <person name="Zahonova K."/>
            <person name="Pipaliya S."/>
            <person name="Dacks J."/>
            <person name="Roger A.J."/>
        </authorList>
    </citation>
    <scope>NUCLEOTIDE SEQUENCE</scope>
    <source>
        <strain evidence="5">BMAN</strain>
    </source>
</reference>
<dbReference type="InterPro" id="IPR021131">
    <property type="entry name" value="Ribosomal_uL15/eL18"/>
</dbReference>
<dbReference type="OrthoDB" id="6353017at2759"/>
<dbReference type="Proteomes" id="UP001149090">
    <property type="component" value="Unassembled WGS sequence"/>
</dbReference>
<organism evidence="5 6">
    <name type="scientific">Anaeramoeba ignava</name>
    <name type="common">Anaerobic marine amoeba</name>
    <dbReference type="NCBI Taxonomy" id="1746090"/>
    <lineage>
        <taxon>Eukaryota</taxon>
        <taxon>Metamonada</taxon>
        <taxon>Anaeramoebidae</taxon>
        <taxon>Anaeramoeba</taxon>
    </lineage>
</organism>
<keyword evidence="3" id="KW-0687">Ribonucleoprotein</keyword>
<sequence length="186" mass="21232">MGIDLQNRHKKKRVRREPKSENIYLLMLVKLYRFLARRTESPFNKEVLKRLISSRIHRPPASLSKISQLMINKSEDKIAVVVGTVTNDERLLEVPKMSICALRFTKTARARILQAGGNCYTFDQLALMRPTGSNTVLIKGRVNAREVVKHRGNPGVPHSHSKPYVRSKGVKFERARGKRSSKGFKV</sequence>
<comment type="caution">
    <text evidence="5">The sequence shown here is derived from an EMBL/GenBank/DDBJ whole genome shotgun (WGS) entry which is preliminary data.</text>
</comment>
<dbReference type="EMBL" id="JAPDFW010000022">
    <property type="protein sequence ID" value="KAJ5079652.1"/>
    <property type="molecule type" value="Genomic_DNA"/>
</dbReference>
<feature type="domain" description="Large ribosomal subunit protein uL15/eL18" evidence="4">
    <location>
        <begin position="2"/>
        <end position="186"/>
    </location>
</feature>
<evidence type="ECO:0000256" key="2">
    <source>
        <dbReference type="ARBA" id="ARBA00022980"/>
    </source>
</evidence>
<dbReference type="AlphaFoldDB" id="A0A9Q0LV97"/>
<dbReference type="Gene3D" id="3.100.10.10">
    <property type="match status" value="1"/>
</dbReference>
<evidence type="ECO:0000259" key="4">
    <source>
        <dbReference type="Pfam" id="PF17135"/>
    </source>
</evidence>
<dbReference type="GO" id="GO:0022625">
    <property type="term" value="C:cytosolic large ribosomal subunit"/>
    <property type="evidence" value="ECO:0007669"/>
    <property type="project" value="TreeGrafter"/>
</dbReference>
<name>A0A9Q0LV97_ANAIG</name>
<evidence type="ECO:0000313" key="5">
    <source>
        <dbReference type="EMBL" id="KAJ5079652.1"/>
    </source>
</evidence>
<dbReference type="InterPro" id="IPR036227">
    <property type="entry name" value="Ribosomal_uL15/eL18_sf"/>
</dbReference>
<gene>
    <name evidence="5" type="ORF">M0811_03961</name>
</gene>
<proteinExistence type="inferred from homology"/>
<evidence type="ECO:0000256" key="1">
    <source>
        <dbReference type="ARBA" id="ARBA00006815"/>
    </source>
</evidence>
<comment type="similarity">
    <text evidence="1">Belongs to the eukaryotic ribosomal protein eL18 family.</text>
</comment>
<dbReference type="GO" id="GO:0003735">
    <property type="term" value="F:structural constituent of ribosome"/>
    <property type="evidence" value="ECO:0007669"/>
    <property type="project" value="InterPro"/>
</dbReference>
<keyword evidence="6" id="KW-1185">Reference proteome</keyword>
<dbReference type="PANTHER" id="PTHR10934:SF2">
    <property type="entry name" value="LARGE RIBOSOMAL SUBUNIT PROTEIN EL18"/>
    <property type="match status" value="1"/>
</dbReference>
<dbReference type="FunFam" id="3.100.10.10:FF:000001">
    <property type="entry name" value="60S ribosomal protein L18"/>
    <property type="match status" value="1"/>
</dbReference>
<dbReference type="SUPFAM" id="SSF52080">
    <property type="entry name" value="Ribosomal proteins L15p and L18e"/>
    <property type="match status" value="1"/>
</dbReference>